<gene>
    <name evidence="5 10" type="primary">rimM</name>
    <name evidence="8" type="ORF">DT351_06875</name>
    <name evidence="9" type="ORF">LTWDN19_05930</name>
    <name evidence="10" type="ORF">PSR33_02135</name>
</gene>
<feature type="domain" description="RimM N-terminal" evidence="6">
    <location>
        <begin position="7"/>
        <end position="89"/>
    </location>
</feature>
<dbReference type="STRING" id="28038.BCY75_08810"/>
<dbReference type="Proteomes" id="UP000825100">
    <property type="component" value="Chromosome"/>
</dbReference>
<protein>
    <recommendedName>
        <fullName evidence="5">Ribosome maturation factor RimM</fullName>
    </recommendedName>
</protein>
<dbReference type="RefSeq" id="WP_039099306.1">
    <property type="nucleotide sequence ID" value="NZ_AP024685.1"/>
</dbReference>
<dbReference type="Proteomes" id="UP001215533">
    <property type="component" value="Chromosome"/>
</dbReference>
<evidence type="ECO:0000259" key="7">
    <source>
        <dbReference type="Pfam" id="PF05239"/>
    </source>
</evidence>
<dbReference type="GO" id="GO:0005737">
    <property type="term" value="C:cytoplasm"/>
    <property type="evidence" value="ECO:0007669"/>
    <property type="project" value="UniProtKB-SubCell"/>
</dbReference>
<evidence type="ECO:0000256" key="2">
    <source>
        <dbReference type="ARBA" id="ARBA00022517"/>
    </source>
</evidence>
<dbReference type="AlphaFoldDB" id="A0A0B2XKE3"/>
<evidence type="ECO:0000313" key="10">
    <source>
        <dbReference type="EMBL" id="WDC92371.1"/>
    </source>
</evidence>
<keyword evidence="2 5" id="KW-0690">Ribosome biogenesis</keyword>
<dbReference type="Pfam" id="PF01782">
    <property type="entry name" value="RimM"/>
    <property type="match status" value="1"/>
</dbReference>
<dbReference type="SUPFAM" id="SSF50346">
    <property type="entry name" value="PRC-barrel domain"/>
    <property type="match status" value="1"/>
</dbReference>
<reference evidence="10" key="3">
    <citation type="submission" date="2023-02" db="EMBL/GenBank/DDBJ databases">
        <title>Complete genome sequence of Lactobacillus curvatus CACC879 isolated from Pig feces.</title>
        <authorList>
            <person name="Park S."/>
            <person name="Park M.A."/>
            <person name="Kim D.-H."/>
            <person name="Kim Y."/>
        </authorList>
    </citation>
    <scope>NUCLEOTIDE SEQUENCE</scope>
    <source>
        <strain evidence="10">CACC879</strain>
    </source>
</reference>
<dbReference type="SUPFAM" id="SSF50447">
    <property type="entry name" value="Translation proteins"/>
    <property type="match status" value="1"/>
</dbReference>
<dbReference type="OrthoDB" id="9810331at2"/>
<dbReference type="NCBIfam" id="TIGR02273">
    <property type="entry name" value="16S_RimM"/>
    <property type="match status" value="1"/>
</dbReference>
<dbReference type="Proteomes" id="UP000257607">
    <property type="component" value="Chromosome"/>
</dbReference>
<reference evidence="8 11" key="1">
    <citation type="submission" date="2018-07" db="EMBL/GenBank/DDBJ databases">
        <title>Lactobacillus curvatus genome sequence.</title>
        <authorList>
            <person name="Prechtl R."/>
        </authorList>
    </citation>
    <scope>NUCLEOTIDE SEQUENCE [LARGE SCALE GENOMIC DNA]</scope>
    <source>
        <strain evidence="8 11">TMW 1.1928</strain>
    </source>
</reference>
<dbReference type="InterPro" id="IPR009000">
    <property type="entry name" value="Transl_B-barrel_sf"/>
</dbReference>
<dbReference type="InterPro" id="IPR011033">
    <property type="entry name" value="PRC_barrel-like_sf"/>
</dbReference>
<dbReference type="Pfam" id="PF05239">
    <property type="entry name" value="PRC"/>
    <property type="match status" value="1"/>
</dbReference>
<keyword evidence="1 5" id="KW-0963">Cytoplasm</keyword>
<comment type="subunit">
    <text evidence="5">Binds ribosomal protein uS19.</text>
</comment>
<evidence type="ECO:0000256" key="5">
    <source>
        <dbReference type="HAMAP-Rule" id="MF_00014"/>
    </source>
</evidence>
<evidence type="ECO:0000256" key="3">
    <source>
        <dbReference type="ARBA" id="ARBA00022552"/>
    </source>
</evidence>
<evidence type="ECO:0000313" key="9">
    <source>
        <dbReference type="EMBL" id="BCX30026.1"/>
    </source>
</evidence>
<evidence type="ECO:0000313" key="8">
    <source>
        <dbReference type="EMBL" id="AXN36101.1"/>
    </source>
</evidence>
<proteinExistence type="inferred from homology"/>
<dbReference type="PANTHER" id="PTHR33692:SF1">
    <property type="entry name" value="RIBOSOME MATURATION FACTOR RIMM"/>
    <property type="match status" value="1"/>
</dbReference>
<dbReference type="GO" id="GO:0042274">
    <property type="term" value="P:ribosomal small subunit biogenesis"/>
    <property type="evidence" value="ECO:0007669"/>
    <property type="project" value="UniProtKB-UniRule"/>
</dbReference>
<dbReference type="InterPro" id="IPR002676">
    <property type="entry name" value="RimM_N"/>
</dbReference>
<evidence type="ECO:0000313" key="11">
    <source>
        <dbReference type="Proteomes" id="UP000257607"/>
    </source>
</evidence>
<dbReference type="GO" id="GO:0043022">
    <property type="term" value="F:ribosome binding"/>
    <property type="evidence" value="ECO:0007669"/>
    <property type="project" value="InterPro"/>
</dbReference>
<dbReference type="GO" id="GO:0006364">
    <property type="term" value="P:rRNA processing"/>
    <property type="evidence" value="ECO:0007669"/>
    <property type="project" value="UniProtKB-UniRule"/>
</dbReference>
<keyword evidence="3 5" id="KW-0698">rRNA processing</keyword>
<comment type="function">
    <text evidence="5">An accessory protein needed during the final step in the assembly of 30S ribosomal subunit, possibly for assembly of the head region. Essential for efficient processing of 16S rRNA. May be needed both before and after RbfA during the maturation of 16S rRNA. It has affinity for free ribosomal 30S subunits but not for 70S ribosomes.</text>
</comment>
<feature type="domain" description="PRC-barrel" evidence="7">
    <location>
        <begin position="97"/>
        <end position="171"/>
    </location>
</feature>
<dbReference type="PANTHER" id="PTHR33692">
    <property type="entry name" value="RIBOSOME MATURATION FACTOR RIMM"/>
    <property type="match status" value="1"/>
</dbReference>
<evidence type="ECO:0000313" key="13">
    <source>
        <dbReference type="Proteomes" id="UP001215533"/>
    </source>
</evidence>
<comment type="domain">
    <text evidence="5">The PRC barrel domain binds ribosomal protein uS19.</text>
</comment>
<accession>A0A0B2XKE3</accession>
<dbReference type="InterPro" id="IPR036976">
    <property type="entry name" value="RimM_N_sf"/>
</dbReference>
<comment type="similarity">
    <text evidence="5">Belongs to the RimM family.</text>
</comment>
<dbReference type="GO" id="GO:0005840">
    <property type="term" value="C:ribosome"/>
    <property type="evidence" value="ECO:0007669"/>
    <property type="project" value="InterPro"/>
</dbReference>
<organism evidence="10 13">
    <name type="scientific">Latilactobacillus curvatus</name>
    <name type="common">Lactobacillus curvatus</name>
    <dbReference type="NCBI Taxonomy" id="28038"/>
    <lineage>
        <taxon>Bacteria</taxon>
        <taxon>Bacillati</taxon>
        <taxon>Bacillota</taxon>
        <taxon>Bacilli</taxon>
        <taxon>Lactobacillales</taxon>
        <taxon>Lactobacillaceae</taxon>
        <taxon>Latilactobacillus</taxon>
    </lineage>
</organism>
<dbReference type="InterPro" id="IPR027275">
    <property type="entry name" value="PRC-brl_dom"/>
</dbReference>
<name>A0A0B2XKE3_LATCU</name>
<comment type="subcellular location">
    <subcellularLocation>
        <location evidence="5">Cytoplasm</location>
    </subcellularLocation>
</comment>
<dbReference type="EMBL" id="AP024685">
    <property type="protein sequence ID" value="BCX30026.1"/>
    <property type="molecule type" value="Genomic_DNA"/>
</dbReference>
<dbReference type="EMBL" id="CP031003">
    <property type="protein sequence ID" value="AXN36101.1"/>
    <property type="molecule type" value="Genomic_DNA"/>
</dbReference>
<dbReference type="EMBL" id="CP117683">
    <property type="protein sequence ID" value="WDC92371.1"/>
    <property type="molecule type" value="Genomic_DNA"/>
</dbReference>
<dbReference type="GeneID" id="49610076"/>
<evidence type="ECO:0000256" key="4">
    <source>
        <dbReference type="ARBA" id="ARBA00023186"/>
    </source>
</evidence>
<keyword evidence="4 5" id="KW-0143">Chaperone</keyword>
<reference evidence="9 12" key="2">
    <citation type="submission" date="2021-05" db="EMBL/GenBank/DDBJ databases">
        <title>Complete Genome Sequence of Latilactobacillus sp. Strain WDN19, a High D-Aspartate-producing Lactic Acid Bacterium Isolated from a Japanese Pickle.</title>
        <authorList>
            <person name="Kajitani K."/>
            <person name="Takahashi S."/>
        </authorList>
    </citation>
    <scope>NUCLEOTIDE SEQUENCE [LARGE SCALE GENOMIC DNA]</scope>
    <source>
        <strain evidence="9 12">WDN19</strain>
    </source>
</reference>
<dbReference type="HAMAP" id="MF_00014">
    <property type="entry name" value="Ribosome_mat_RimM"/>
    <property type="match status" value="1"/>
</dbReference>
<sequence length="176" mass="19835">MPEKYYQVGKIVNTHGIRGEVRVIATTDFTDSRFKKGVQLAVEMPNGLVDVKVAAMRQHKQFYLLQFEGMGNINDVEQFKGHNLKIAASQREDDLEDDEFYYGDIIGLEVVEEADGTSYGKVSEIIDPGPNDVWVIKRRGRSDLLLPFLKSVVKKIDIEAGKAYVEVPEGLIDNED</sequence>
<dbReference type="InterPro" id="IPR011961">
    <property type="entry name" value="RimM"/>
</dbReference>
<evidence type="ECO:0000256" key="1">
    <source>
        <dbReference type="ARBA" id="ARBA00022490"/>
    </source>
</evidence>
<dbReference type="Gene3D" id="2.40.30.60">
    <property type="entry name" value="RimM"/>
    <property type="match status" value="1"/>
</dbReference>
<keyword evidence="12" id="KW-1185">Reference proteome</keyword>
<dbReference type="Gene3D" id="2.30.30.240">
    <property type="entry name" value="PRC-barrel domain"/>
    <property type="match status" value="1"/>
</dbReference>
<evidence type="ECO:0000259" key="6">
    <source>
        <dbReference type="Pfam" id="PF01782"/>
    </source>
</evidence>
<evidence type="ECO:0000313" key="12">
    <source>
        <dbReference type="Proteomes" id="UP000825100"/>
    </source>
</evidence>